<keyword evidence="2 3" id="KW-0238">DNA-binding</keyword>
<proteinExistence type="predicted"/>
<dbReference type="Gene3D" id="1.10.150.130">
    <property type="match status" value="1"/>
</dbReference>
<evidence type="ECO:0000256" key="1">
    <source>
        <dbReference type="ARBA" id="ARBA00022908"/>
    </source>
</evidence>
<dbReference type="PROSITE" id="PS51900">
    <property type="entry name" value="CB"/>
    <property type="match status" value="1"/>
</dbReference>
<sequence>MTGEAALVAFLAWMAEERRASPHTIEAYRRDIGEFLAFLMKHLGEAPGIAALGALRPADLRGFLASRANDGLAPASRARALAAVRGFLRFLTRRHGMAALPL</sequence>
<dbReference type="EMBL" id="JAAGBB010000028">
    <property type="protein sequence ID" value="MBR0666932.1"/>
    <property type="molecule type" value="Genomic_DNA"/>
</dbReference>
<evidence type="ECO:0000259" key="4">
    <source>
        <dbReference type="PROSITE" id="PS51900"/>
    </source>
</evidence>
<accession>A0ABS5F301</accession>
<keyword evidence="1" id="KW-0229">DNA integration</keyword>
<name>A0ABS5F301_9PROT</name>
<evidence type="ECO:0000313" key="5">
    <source>
        <dbReference type="EMBL" id="MBR0666932.1"/>
    </source>
</evidence>
<keyword evidence="6" id="KW-1185">Reference proteome</keyword>
<dbReference type="InterPro" id="IPR044068">
    <property type="entry name" value="CB"/>
</dbReference>
<gene>
    <name evidence="5" type="ORF">GXW71_21405</name>
</gene>
<dbReference type="Proteomes" id="UP001196870">
    <property type="component" value="Unassembled WGS sequence"/>
</dbReference>
<feature type="non-terminal residue" evidence="5">
    <location>
        <position position="102"/>
    </location>
</feature>
<feature type="domain" description="Core-binding (CB)" evidence="4">
    <location>
        <begin position="1"/>
        <end position="92"/>
    </location>
</feature>
<dbReference type="Pfam" id="PF02899">
    <property type="entry name" value="Phage_int_SAM_1"/>
    <property type="match status" value="1"/>
</dbReference>
<dbReference type="SUPFAM" id="SSF47823">
    <property type="entry name" value="lambda integrase-like, N-terminal domain"/>
    <property type="match status" value="1"/>
</dbReference>
<protein>
    <submittedName>
        <fullName evidence="5">Site-specific integrase</fullName>
    </submittedName>
</protein>
<dbReference type="RefSeq" id="WP_211854714.1">
    <property type="nucleotide sequence ID" value="NZ_JAAGBB010000028.1"/>
</dbReference>
<reference evidence="6" key="1">
    <citation type="journal article" date="2021" name="Syst. Appl. Microbiol.">
        <title>Roseomonas hellenica sp. nov., isolated from roots of wild-growing Alkanna tinctoria.</title>
        <authorList>
            <person name="Rat A."/>
            <person name="Naranjo H.D."/>
            <person name="Lebbe L."/>
            <person name="Cnockaert M."/>
            <person name="Krigas N."/>
            <person name="Grigoriadou K."/>
            <person name="Maloupa E."/>
            <person name="Willems A."/>
        </authorList>
    </citation>
    <scope>NUCLEOTIDE SEQUENCE [LARGE SCALE GENOMIC DNA]</scope>
    <source>
        <strain evidence="6">LMG 31523</strain>
    </source>
</reference>
<evidence type="ECO:0000256" key="2">
    <source>
        <dbReference type="ARBA" id="ARBA00023125"/>
    </source>
</evidence>
<dbReference type="InterPro" id="IPR004107">
    <property type="entry name" value="Integrase_SAM-like_N"/>
</dbReference>
<evidence type="ECO:0000313" key="6">
    <source>
        <dbReference type="Proteomes" id="UP001196870"/>
    </source>
</evidence>
<comment type="caution">
    <text evidence="5">The sequence shown here is derived from an EMBL/GenBank/DDBJ whole genome shotgun (WGS) entry which is preliminary data.</text>
</comment>
<dbReference type="InterPro" id="IPR010998">
    <property type="entry name" value="Integrase_recombinase_N"/>
</dbReference>
<evidence type="ECO:0000256" key="3">
    <source>
        <dbReference type="PROSITE-ProRule" id="PRU01248"/>
    </source>
</evidence>
<organism evidence="5 6">
    <name type="scientific">Plastoroseomonas hellenica</name>
    <dbReference type="NCBI Taxonomy" id="2687306"/>
    <lineage>
        <taxon>Bacteria</taxon>
        <taxon>Pseudomonadati</taxon>
        <taxon>Pseudomonadota</taxon>
        <taxon>Alphaproteobacteria</taxon>
        <taxon>Acetobacterales</taxon>
        <taxon>Acetobacteraceae</taxon>
        <taxon>Plastoroseomonas</taxon>
    </lineage>
</organism>